<feature type="transmembrane region" description="Helical" evidence="1">
    <location>
        <begin position="551"/>
        <end position="572"/>
    </location>
</feature>
<feature type="transmembrane region" description="Helical" evidence="1">
    <location>
        <begin position="349"/>
        <end position="372"/>
    </location>
</feature>
<keyword evidence="3" id="KW-1185">Reference proteome</keyword>
<dbReference type="PANTHER" id="PTHR37544">
    <property type="entry name" value="SPRAY-RELATED"/>
    <property type="match status" value="1"/>
</dbReference>
<protein>
    <submittedName>
        <fullName evidence="2">Uncharacterized protein</fullName>
    </submittedName>
</protein>
<dbReference type="EMBL" id="JAULSV010000004">
    <property type="protein sequence ID" value="KAK0646921.1"/>
    <property type="molecule type" value="Genomic_DNA"/>
</dbReference>
<feature type="transmembrane region" description="Helical" evidence="1">
    <location>
        <begin position="87"/>
        <end position="112"/>
    </location>
</feature>
<reference evidence="2" key="1">
    <citation type="submission" date="2023-06" db="EMBL/GenBank/DDBJ databases">
        <title>Genome-scale phylogeny and comparative genomics of the fungal order Sordariales.</title>
        <authorList>
            <consortium name="Lawrence Berkeley National Laboratory"/>
            <person name="Hensen N."/>
            <person name="Bonometti L."/>
            <person name="Westerberg I."/>
            <person name="Brannstrom I.O."/>
            <person name="Guillou S."/>
            <person name="Cros-Aarteil S."/>
            <person name="Calhoun S."/>
            <person name="Haridas S."/>
            <person name="Kuo A."/>
            <person name="Mondo S."/>
            <person name="Pangilinan J."/>
            <person name="Riley R."/>
            <person name="Labutti K."/>
            <person name="Andreopoulos B."/>
            <person name="Lipzen A."/>
            <person name="Chen C."/>
            <person name="Yanf M."/>
            <person name="Daum C."/>
            <person name="Ng V."/>
            <person name="Clum A."/>
            <person name="Steindorff A."/>
            <person name="Ohm R."/>
            <person name="Martin F."/>
            <person name="Silar P."/>
            <person name="Natvig D."/>
            <person name="Lalanne C."/>
            <person name="Gautier V."/>
            <person name="Ament-Velasquez S.L."/>
            <person name="Kruys A."/>
            <person name="Hutchinson M.I."/>
            <person name="Powell A.J."/>
            <person name="Barry K."/>
            <person name="Miller A.N."/>
            <person name="Grigoriev I.V."/>
            <person name="Debuchy R."/>
            <person name="Gladieux P."/>
            <person name="Thoren M.H."/>
            <person name="Johannesson H."/>
        </authorList>
    </citation>
    <scope>NUCLEOTIDE SEQUENCE</scope>
    <source>
        <strain evidence="2">SMH2532-1</strain>
    </source>
</reference>
<proteinExistence type="predicted"/>
<evidence type="ECO:0000313" key="3">
    <source>
        <dbReference type="Proteomes" id="UP001174936"/>
    </source>
</evidence>
<organism evidence="2 3">
    <name type="scientific">Cercophora newfieldiana</name>
    <dbReference type="NCBI Taxonomy" id="92897"/>
    <lineage>
        <taxon>Eukaryota</taxon>
        <taxon>Fungi</taxon>
        <taxon>Dikarya</taxon>
        <taxon>Ascomycota</taxon>
        <taxon>Pezizomycotina</taxon>
        <taxon>Sordariomycetes</taxon>
        <taxon>Sordariomycetidae</taxon>
        <taxon>Sordariales</taxon>
        <taxon>Lasiosphaeriaceae</taxon>
        <taxon>Cercophora</taxon>
    </lineage>
</organism>
<feature type="transmembrane region" description="Helical" evidence="1">
    <location>
        <begin position="231"/>
        <end position="249"/>
    </location>
</feature>
<evidence type="ECO:0000256" key="1">
    <source>
        <dbReference type="SAM" id="Phobius"/>
    </source>
</evidence>
<sequence>MGYSWNPLLFDMRWLRLAHYEPHLDGFFLHENITEVIGGNHIGLANRSSPIYTKFAQPVVQELFTPPYSDPNVHDHEFEFDGRTGKYVATLLSIPVALGALLFIGTIAVKQIHRASPGTQSHLKPRRAWRPSTFSPGFLIFLNAIPLILIALILLLEYISETPDDFAEHWSGGLDSDGVWTGERWAPNSRFIRAPTLSLPPRGLVSLYQDQGPAGLVSQKNATQRIGEGNYWVLTYLPTLVAVLYGRLWKTLDDDVKRIDKYIRLRLPAGEKAKDSIFLEYHELWVPLCIIQAARRGHWRVAISSLGLTLGAIVTPIVQNYVFTWTLYSGGHLAWSNTYSWLAALVDPWWSKVLVGVLATTFLCSFSLLILLPRCDTGLLENPQGLSSVVELCQRGPWVFQKGSNKQTATELMKDLGDNYVRLVNQPGAPALATLDRPRVDDTVVLELIPLTPPSPPPQRRPRLTRNTTTSSIISYLKPTLTRTRTTLRPLSHTINKYLTDYPLTFAFRPEILTLWFLLLTALLSLTALIANGLERNARDQLWNYTIPLAPSVYLILAIFIQSIADVFDYAIRALHPFYTLRKGARSAAVLFEDYTISYSHSVIPLFDLYHAFREGHSMICFTILTSIAAAAVSVFLGSLQLSSAYYGATTFASDQVVGR</sequence>
<dbReference type="PANTHER" id="PTHR37544:SF3">
    <property type="entry name" value="SPRAY"/>
    <property type="match status" value="1"/>
</dbReference>
<dbReference type="InterPro" id="IPR021840">
    <property type="entry name" value="DUF3433"/>
</dbReference>
<dbReference type="Pfam" id="PF11915">
    <property type="entry name" value="DUF3433"/>
    <property type="match status" value="2"/>
</dbReference>
<feature type="transmembrane region" description="Helical" evidence="1">
    <location>
        <begin position="619"/>
        <end position="640"/>
    </location>
</feature>
<feature type="transmembrane region" description="Helical" evidence="1">
    <location>
        <begin position="301"/>
        <end position="323"/>
    </location>
</feature>
<keyword evidence="1" id="KW-1133">Transmembrane helix</keyword>
<evidence type="ECO:0000313" key="2">
    <source>
        <dbReference type="EMBL" id="KAK0646921.1"/>
    </source>
</evidence>
<feature type="transmembrane region" description="Helical" evidence="1">
    <location>
        <begin position="133"/>
        <end position="156"/>
    </location>
</feature>
<keyword evidence="1" id="KW-0472">Membrane</keyword>
<comment type="caution">
    <text evidence="2">The sequence shown here is derived from an EMBL/GenBank/DDBJ whole genome shotgun (WGS) entry which is preliminary data.</text>
</comment>
<keyword evidence="1" id="KW-0812">Transmembrane</keyword>
<dbReference type="Proteomes" id="UP001174936">
    <property type="component" value="Unassembled WGS sequence"/>
</dbReference>
<gene>
    <name evidence="2" type="ORF">B0T16DRAFT_414458</name>
</gene>
<accession>A0AA39Y6F4</accession>
<name>A0AA39Y6F4_9PEZI</name>
<feature type="transmembrane region" description="Helical" evidence="1">
    <location>
        <begin position="512"/>
        <end position="531"/>
    </location>
</feature>
<dbReference type="AlphaFoldDB" id="A0AA39Y6F4"/>